<dbReference type="RefSeq" id="WP_320235816.1">
    <property type="nucleotide sequence ID" value="NZ_JAVIJF010000021.1"/>
</dbReference>
<dbReference type="EMBL" id="JAVIJF010000021">
    <property type="protein sequence ID" value="MDX8527872.1"/>
    <property type="molecule type" value="Genomic_DNA"/>
</dbReference>
<reference evidence="1 2" key="1">
    <citation type="submission" date="2023-08" db="EMBL/GenBank/DDBJ databases">
        <title>Implementing the SeqCode for naming new Mesorhizobium species isolated from Vachellia karroo root nodules.</title>
        <authorList>
            <person name="Van Lill M."/>
        </authorList>
    </citation>
    <scope>NUCLEOTIDE SEQUENCE [LARGE SCALE GENOMIC DNA]</scope>
    <source>
        <strain evidence="1 2">MSK 1335</strain>
    </source>
</reference>
<gene>
    <name evidence="1" type="ORF">RFM68_25580</name>
</gene>
<dbReference type="Proteomes" id="UP001276840">
    <property type="component" value="Unassembled WGS sequence"/>
</dbReference>
<sequence length="254" mass="28485">MSLTPEQSAKFRAESFEAGCALVDDLTYLREVVAKADPSAAELRRISVLLRRILVERDLAKVAAPRMGKVALTVHDLHRLYKRVEEKPNPIFATGTNIVAFTAQIAGLIVHRTDWSGMQVGAGFDPDAVAECRLDNFLAQRIMYVTGEWVSRNDIIKYVANFGHGVHSLQPRENADKLIRKARACASISALENGFRLNFDFERLSITDPPLKFDKGHIDCALMEILSTARLLTTTRDVHELETLMHREITDAKK</sequence>
<protein>
    <submittedName>
        <fullName evidence="1">Uncharacterized protein</fullName>
    </submittedName>
</protein>
<keyword evidence="2" id="KW-1185">Reference proteome</keyword>
<evidence type="ECO:0000313" key="1">
    <source>
        <dbReference type="EMBL" id="MDX8527872.1"/>
    </source>
</evidence>
<accession>A0ABU4ZS55</accession>
<evidence type="ECO:0000313" key="2">
    <source>
        <dbReference type="Proteomes" id="UP001276840"/>
    </source>
</evidence>
<comment type="caution">
    <text evidence="1">The sequence shown here is derived from an EMBL/GenBank/DDBJ whole genome shotgun (WGS) entry which is preliminary data.</text>
</comment>
<organism evidence="1 2">
    <name type="scientific">Mesorhizobium montanum</name>
    <dbReference type="NCBI Taxonomy" id="3072323"/>
    <lineage>
        <taxon>Bacteria</taxon>
        <taxon>Pseudomonadati</taxon>
        <taxon>Pseudomonadota</taxon>
        <taxon>Alphaproteobacteria</taxon>
        <taxon>Hyphomicrobiales</taxon>
        <taxon>Phyllobacteriaceae</taxon>
        <taxon>Mesorhizobium</taxon>
    </lineage>
</organism>
<name>A0ABU4ZS55_9HYPH</name>
<proteinExistence type="predicted"/>